<evidence type="ECO:0000313" key="3">
    <source>
        <dbReference type="Proteomes" id="UP001623660"/>
    </source>
</evidence>
<evidence type="ECO:0000256" key="1">
    <source>
        <dbReference type="SAM" id="Phobius"/>
    </source>
</evidence>
<evidence type="ECO:0000313" key="2">
    <source>
        <dbReference type="EMBL" id="MFL0197779.1"/>
    </source>
</evidence>
<organism evidence="2 3">
    <name type="scientific">Candidatus Clostridium eludens</name>
    <dbReference type="NCBI Taxonomy" id="3381663"/>
    <lineage>
        <taxon>Bacteria</taxon>
        <taxon>Bacillati</taxon>
        <taxon>Bacillota</taxon>
        <taxon>Clostridia</taxon>
        <taxon>Eubacteriales</taxon>
        <taxon>Clostridiaceae</taxon>
        <taxon>Clostridium</taxon>
    </lineage>
</organism>
<feature type="transmembrane region" description="Helical" evidence="1">
    <location>
        <begin position="90"/>
        <end position="107"/>
    </location>
</feature>
<dbReference type="InterPro" id="IPR046664">
    <property type="entry name" value="DUF6773"/>
</dbReference>
<reference evidence="2 3" key="1">
    <citation type="submission" date="2024-11" db="EMBL/GenBank/DDBJ databases">
        <authorList>
            <person name="Heng Y.C."/>
            <person name="Lim A.C.H."/>
            <person name="Lee J.K.Y."/>
            <person name="Kittelmann S."/>
        </authorList>
    </citation>
    <scope>NUCLEOTIDE SEQUENCE [LARGE SCALE GENOMIC DNA]</scope>
    <source>
        <strain evidence="2 3">WILCCON 0269</strain>
    </source>
</reference>
<dbReference type="Proteomes" id="UP001623660">
    <property type="component" value="Unassembled WGS sequence"/>
</dbReference>
<protein>
    <submittedName>
        <fullName evidence="2">DUF6773 family protein</fullName>
    </submittedName>
</protein>
<keyword evidence="1" id="KW-1133">Transmembrane helix</keyword>
<keyword evidence="1" id="KW-0812">Transmembrane</keyword>
<feature type="transmembrane region" description="Helical" evidence="1">
    <location>
        <begin position="21"/>
        <end position="43"/>
    </location>
</feature>
<feature type="transmembrane region" description="Helical" evidence="1">
    <location>
        <begin position="49"/>
        <end position="70"/>
    </location>
</feature>
<feature type="transmembrane region" description="Helical" evidence="1">
    <location>
        <begin position="119"/>
        <end position="140"/>
    </location>
</feature>
<proteinExistence type="predicted"/>
<gene>
    <name evidence="2" type="ORF">ACJDU8_19740</name>
</gene>
<accession>A0ABW8SNX3</accession>
<comment type="caution">
    <text evidence="2">The sequence shown here is derived from an EMBL/GenBank/DDBJ whole genome shotgun (WGS) entry which is preliminary data.</text>
</comment>
<dbReference type="Pfam" id="PF20563">
    <property type="entry name" value="DUF6773"/>
    <property type="match status" value="1"/>
</dbReference>
<keyword evidence="3" id="KW-1185">Reference proteome</keyword>
<name>A0ABW8SNX3_9CLOT</name>
<dbReference type="EMBL" id="JBJHZX010000037">
    <property type="protein sequence ID" value="MFL0197779.1"/>
    <property type="molecule type" value="Genomic_DNA"/>
</dbReference>
<sequence length="149" mass="16811">MEKNKLDEMQLQQRNKIGNQSFILLCWLIILDSIIYGLGVRWLQYPANTFFIMCVCITYYIVRLACSSALIGVKDKHSNIKKLILHELKYVLIAVVVSIIIAKSNLIKIKGTIAQNNDLAIACFSALIMVIIGVIITVIVTKKVNKDDE</sequence>
<dbReference type="RefSeq" id="WP_406793882.1">
    <property type="nucleotide sequence ID" value="NZ_JBJHZX010000037.1"/>
</dbReference>
<keyword evidence="1" id="KW-0472">Membrane</keyword>